<organism evidence="10 11">
    <name type="scientific">Peptacetobacter hominis</name>
    <dbReference type="NCBI Taxonomy" id="2743610"/>
    <lineage>
        <taxon>Bacteria</taxon>
        <taxon>Bacillati</taxon>
        <taxon>Bacillota</taxon>
        <taxon>Clostridia</taxon>
        <taxon>Peptostreptococcales</taxon>
        <taxon>Peptostreptococcaceae</taxon>
        <taxon>Peptacetobacter</taxon>
    </lineage>
</organism>
<comment type="pathway">
    <text evidence="1 8">Amino-acid biosynthesis; L-histidine biosynthesis; L-histidine from 5-phospho-alpha-D-ribose 1-diphosphate: step 8/9.</text>
</comment>
<keyword evidence="5 8" id="KW-0378">Hydrolase</keyword>
<dbReference type="SUPFAM" id="SSF89550">
    <property type="entry name" value="PHP domain-like"/>
    <property type="match status" value="1"/>
</dbReference>
<dbReference type="EMBL" id="SGJB01000003">
    <property type="protein sequence ID" value="TQQ85316.1"/>
    <property type="molecule type" value="Genomic_DNA"/>
</dbReference>
<dbReference type="Proteomes" id="UP000317863">
    <property type="component" value="Unassembled WGS sequence"/>
</dbReference>
<dbReference type="InterPro" id="IPR016195">
    <property type="entry name" value="Pol/histidinol_Pase-like"/>
</dbReference>
<feature type="domain" description="Polymerase/histidinol phosphatase N-terminal" evidence="9">
    <location>
        <begin position="3"/>
        <end position="95"/>
    </location>
</feature>
<dbReference type="InterPro" id="IPR004013">
    <property type="entry name" value="PHP_dom"/>
</dbReference>
<evidence type="ECO:0000313" key="10">
    <source>
        <dbReference type="EMBL" id="TQQ85316.1"/>
    </source>
</evidence>
<dbReference type="SMART" id="SM00481">
    <property type="entry name" value="POLIIIAc"/>
    <property type="match status" value="1"/>
</dbReference>
<evidence type="ECO:0000256" key="7">
    <source>
        <dbReference type="ARBA" id="ARBA00049158"/>
    </source>
</evidence>
<reference evidence="10 11" key="1">
    <citation type="submission" date="2019-02" db="EMBL/GenBank/DDBJ databases">
        <title>Peptostreptococcaceae bacterium ZHW00191 nov., a new bacterium isolated from the human gut.</title>
        <authorList>
            <person name="Zhou H.-W."/>
            <person name="Chen X.-J."/>
        </authorList>
    </citation>
    <scope>NUCLEOTIDE SEQUENCE [LARGE SCALE GENOMIC DNA]</scope>
    <source>
        <strain evidence="10 11">ZHW00191</strain>
    </source>
</reference>
<dbReference type="PANTHER" id="PTHR21039">
    <property type="entry name" value="HISTIDINOL PHOSPHATASE-RELATED"/>
    <property type="match status" value="1"/>
</dbReference>
<dbReference type="AlphaFoldDB" id="A0A544QXC8"/>
<dbReference type="GO" id="GO:0000105">
    <property type="term" value="P:L-histidine biosynthetic process"/>
    <property type="evidence" value="ECO:0007669"/>
    <property type="project" value="UniProtKB-UniRule"/>
</dbReference>
<evidence type="ECO:0000256" key="4">
    <source>
        <dbReference type="ARBA" id="ARBA00022605"/>
    </source>
</evidence>
<comment type="catalytic activity">
    <reaction evidence="7 8">
        <text>L-histidinol phosphate + H2O = L-histidinol + phosphate</text>
        <dbReference type="Rhea" id="RHEA:14465"/>
        <dbReference type="ChEBI" id="CHEBI:15377"/>
        <dbReference type="ChEBI" id="CHEBI:43474"/>
        <dbReference type="ChEBI" id="CHEBI:57699"/>
        <dbReference type="ChEBI" id="CHEBI:57980"/>
        <dbReference type="EC" id="3.1.3.15"/>
    </reaction>
</comment>
<dbReference type="EC" id="3.1.3.15" evidence="3 8"/>
<name>A0A544QXC8_9FIRM</name>
<dbReference type="NCBIfam" id="TIGR01856">
    <property type="entry name" value="hisJ_fam"/>
    <property type="match status" value="1"/>
</dbReference>
<dbReference type="Pfam" id="PF02811">
    <property type="entry name" value="PHP"/>
    <property type="match status" value="1"/>
</dbReference>
<keyword evidence="4 8" id="KW-0028">Amino-acid biosynthesis</keyword>
<evidence type="ECO:0000259" key="9">
    <source>
        <dbReference type="SMART" id="SM00481"/>
    </source>
</evidence>
<evidence type="ECO:0000256" key="3">
    <source>
        <dbReference type="ARBA" id="ARBA00013085"/>
    </source>
</evidence>
<dbReference type="InterPro" id="IPR010140">
    <property type="entry name" value="Histidinol_P_phosphatase_HisJ"/>
</dbReference>
<evidence type="ECO:0000256" key="8">
    <source>
        <dbReference type="RuleBase" id="RU366003"/>
    </source>
</evidence>
<comment type="caution">
    <text evidence="10">The sequence shown here is derived from an EMBL/GenBank/DDBJ whole genome shotgun (WGS) entry which is preliminary data.</text>
</comment>
<accession>A0A544QXC8</accession>
<keyword evidence="11" id="KW-1185">Reference proteome</keyword>
<evidence type="ECO:0000256" key="5">
    <source>
        <dbReference type="ARBA" id="ARBA00022801"/>
    </source>
</evidence>
<evidence type="ECO:0000256" key="6">
    <source>
        <dbReference type="ARBA" id="ARBA00023102"/>
    </source>
</evidence>
<proteinExistence type="inferred from homology"/>
<evidence type="ECO:0000313" key="11">
    <source>
        <dbReference type="Proteomes" id="UP000317863"/>
    </source>
</evidence>
<dbReference type="RefSeq" id="WP_142535368.1">
    <property type="nucleotide sequence ID" value="NZ_SGJB01000003.1"/>
</dbReference>
<dbReference type="OrthoDB" id="9775255at2"/>
<comment type="similarity">
    <text evidence="2 8">Belongs to the PHP hydrolase family. HisK subfamily.</text>
</comment>
<dbReference type="GO" id="GO:0005737">
    <property type="term" value="C:cytoplasm"/>
    <property type="evidence" value="ECO:0007669"/>
    <property type="project" value="TreeGrafter"/>
</dbReference>
<dbReference type="Gene3D" id="3.20.20.140">
    <property type="entry name" value="Metal-dependent hydrolases"/>
    <property type="match status" value="1"/>
</dbReference>
<evidence type="ECO:0000256" key="1">
    <source>
        <dbReference type="ARBA" id="ARBA00004970"/>
    </source>
</evidence>
<gene>
    <name evidence="10" type="ORF">EXD82_02675</name>
</gene>
<sequence length="276" mass="32614">MICDYHTHTSFSDDSVYEMENCINDAIESGIDEICFTDHVDYGIKNDWDMYRAGKADKEMLNVDYVRYFSEIDKMVEKYGDKIKIKKGLEFGVQSHTISDYEKLVSKYNLDFVIMSIHRIDNKGFWSGDFQKGKTEPEYYRVYYDEMYNLVRNFHEYNVLGHMDLIKRYDDKDGYDSFSANRDIIEKILRYIIEDGKGIELNASTEKYGISELMPSKEILSLYHKLGGRIITIGSDSHSKKDIERVNIKKFMNELKKIGFEEFCTFENMKPIFHRL</sequence>
<dbReference type="UniPathway" id="UPA00031">
    <property type="reaction ID" value="UER00013"/>
</dbReference>
<keyword evidence="6 8" id="KW-0368">Histidine biosynthesis</keyword>
<dbReference type="PANTHER" id="PTHR21039:SF0">
    <property type="entry name" value="HISTIDINOL-PHOSPHATASE"/>
    <property type="match status" value="1"/>
</dbReference>
<dbReference type="GO" id="GO:0004401">
    <property type="term" value="F:histidinol-phosphatase activity"/>
    <property type="evidence" value="ECO:0007669"/>
    <property type="project" value="UniProtKB-UniRule"/>
</dbReference>
<evidence type="ECO:0000256" key="2">
    <source>
        <dbReference type="ARBA" id="ARBA00009152"/>
    </source>
</evidence>
<dbReference type="InterPro" id="IPR003141">
    <property type="entry name" value="Pol/His_phosphatase_N"/>
</dbReference>
<protein>
    <recommendedName>
        <fullName evidence="3 8">Histidinol-phosphatase</fullName>
        <shortName evidence="8">HolPase</shortName>
        <ecNumber evidence="3 8">3.1.3.15</ecNumber>
    </recommendedName>
</protein>